<evidence type="ECO:0000313" key="1">
    <source>
        <dbReference type="EMBL" id="GGB13437.1"/>
    </source>
</evidence>
<accession>A0A916SSC9</accession>
<reference evidence="1" key="2">
    <citation type="submission" date="2020-09" db="EMBL/GenBank/DDBJ databases">
        <authorList>
            <person name="Sun Q."/>
            <person name="Zhou Y."/>
        </authorList>
    </citation>
    <scope>NUCLEOTIDE SEQUENCE</scope>
    <source>
        <strain evidence="1">CGMCC 1.15082</strain>
    </source>
</reference>
<keyword evidence="2" id="KW-1185">Reference proteome</keyword>
<organism evidence="1 2">
    <name type="scientific">Brucella endophytica</name>
    <dbReference type="NCBI Taxonomy" id="1963359"/>
    <lineage>
        <taxon>Bacteria</taxon>
        <taxon>Pseudomonadati</taxon>
        <taxon>Pseudomonadota</taxon>
        <taxon>Alphaproteobacteria</taxon>
        <taxon>Hyphomicrobiales</taxon>
        <taxon>Brucellaceae</taxon>
        <taxon>Brucella/Ochrobactrum group</taxon>
        <taxon>Brucella</taxon>
    </lineage>
</organism>
<reference evidence="1" key="1">
    <citation type="journal article" date="2014" name="Int. J. Syst. Evol. Microbiol.">
        <title>Complete genome sequence of Corynebacterium casei LMG S-19264T (=DSM 44701T), isolated from a smear-ripened cheese.</title>
        <authorList>
            <consortium name="US DOE Joint Genome Institute (JGI-PGF)"/>
            <person name="Walter F."/>
            <person name="Albersmeier A."/>
            <person name="Kalinowski J."/>
            <person name="Ruckert C."/>
        </authorList>
    </citation>
    <scope>NUCLEOTIDE SEQUENCE</scope>
    <source>
        <strain evidence="1">CGMCC 1.15082</strain>
    </source>
</reference>
<proteinExistence type="predicted"/>
<dbReference type="AlphaFoldDB" id="A0A916SSC9"/>
<comment type="caution">
    <text evidence="1">The sequence shown here is derived from an EMBL/GenBank/DDBJ whole genome shotgun (WGS) entry which is preliminary data.</text>
</comment>
<evidence type="ECO:0000313" key="2">
    <source>
        <dbReference type="Proteomes" id="UP000646478"/>
    </source>
</evidence>
<dbReference type="EMBL" id="BMHH01000048">
    <property type="protein sequence ID" value="GGB13437.1"/>
    <property type="molecule type" value="Genomic_DNA"/>
</dbReference>
<protein>
    <submittedName>
        <fullName evidence="1">Uncharacterized protein</fullName>
    </submittedName>
</protein>
<sequence>MGEPVERIVLCKMDLKTDSRMHYHGADGVYATVAEDGRLKLTGSNLKSMMVLHTPFATASHL</sequence>
<gene>
    <name evidence="1" type="ORF">GCM10011491_46450</name>
</gene>
<name>A0A916SSC9_9HYPH</name>
<dbReference type="Proteomes" id="UP000646478">
    <property type="component" value="Unassembled WGS sequence"/>
</dbReference>